<dbReference type="CDD" id="cd01143">
    <property type="entry name" value="YvrC"/>
    <property type="match status" value="1"/>
</dbReference>
<dbReference type="PANTHER" id="PTHR30535">
    <property type="entry name" value="VITAMIN B12-BINDING PROTEIN"/>
    <property type="match status" value="1"/>
</dbReference>
<dbReference type="PROSITE" id="PS50983">
    <property type="entry name" value="FE_B12_PBP"/>
    <property type="match status" value="1"/>
</dbReference>
<dbReference type="Pfam" id="PF01497">
    <property type="entry name" value="Peripla_BP_2"/>
    <property type="match status" value="1"/>
</dbReference>
<evidence type="ECO:0000256" key="4">
    <source>
        <dbReference type="SAM" id="SignalP"/>
    </source>
</evidence>
<dbReference type="GO" id="GO:0071281">
    <property type="term" value="P:cellular response to iron ion"/>
    <property type="evidence" value="ECO:0007669"/>
    <property type="project" value="TreeGrafter"/>
</dbReference>
<dbReference type="AlphaFoldDB" id="A0A926NEV3"/>
<feature type="region of interest" description="Disordered" evidence="3">
    <location>
        <begin position="24"/>
        <end position="53"/>
    </location>
</feature>
<sequence>MKKYLLTLLSVFLTLGLMAGCNSSAEKNNEQKPAQSNEQTNTQEEGSNPFPVTIQDGVDEKVVIEKEPTKIVSLIPSNTEVAFALGLGEKIVGVSDFDNYPEEVSKKEKIGGMDFNVEKILSLKPELVLAHASGAHNSAEGLQQLRDAGISVLVVNDAQNLDQVYESITMIGKASGTEEKAEEMISEMKTKFENIQKTASEIPEDKQKSVFLEVQPAPEIYTAGKNTFMNELLTLVGAKNAAADQEGWVKITEEAIIELNPDVIVTTYGYYSENPVEQIKSREGWDSVTAVRDGQIYDIHSDLVSRTGPRLVEGVEQLAKAIYPDYFKE</sequence>
<evidence type="ECO:0000256" key="2">
    <source>
        <dbReference type="ARBA" id="ARBA00022729"/>
    </source>
</evidence>
<feature type="chain" id="PRO_5038779708" evidence="4">
    <location>
        <begin position="20"/>
        <end position="329"/>
    </location>
</feature>
<accession>A0A926NEV3</accession>
<protein>
    <submittedName>
        <fullName evidence="6">ABC transporter substrate-binding protein</fullName>
    </submittedName>
</protein>
<reference evidence="6" key="1">
    <citation type="submission" date="2020-09" db="EMBL/GenBank/DDBJ databases">
        <title>A novel bacterium of genus Bacillus, isolated from South China Sea.</title>
        <authorList>
            <person name="Huang H."/>
            <person name="Mo K."/>
            <person name="Hu Y."/>
        </authorList>
    </citation>
    <scope>NUCLEOTIDE SEQUENCE</scope>
    <source>
        <strain evidence="6">IB182487</strain>
    </source>
</reference>
<feature type="domain" description="Fe/B12 periplasmic-binding" evidence="5">
    <location>
        <begin position="70"/>
        <end position="326"/>
    </location>
</feature>
<keyword evidence="2 4" id="KW-0732">Signal</keyword>
<feature type="compositionally biased region" description="Polar residues" evidence="3">
    <location>
        <begin position="24"/>
        <end position="46"/>
    </location>
</feature>
<feature type="signal peptide" evidence="4">
    <location>
        <begin position="1"/>
        <end position="19"/>
    </location>
</feature>
<dbReference type="PROSITE" id="PS51257">
    <property type="entry name" value="PROKAR_LIPOPROTEIN"/>
    <property type="match status" value="1"/>
</dbReference>
<dbReference type="RefSeq" id="WP_191155042.1">
    <property type="nucleotide sequence ID" value="NZ_JACXAI010000001.1"/>
</dbReference>
<dbReference type="NCBIfam" id="NF038402">
    <property type="entry name" value="TroA_like"/>
    <property type="match status" value="1"/>
</dbReference>
<dbReference type="FunFam" id="3.40.50.1980:FF:000035">
    <property type="entry name" value="Iron ABC transporter substrate-binding protein"/>
    <property type="match status" value="1"/>
</dbReference>
<organism evidence="6 7">
    <name type="scientific">Metabacillus arenae</name>
    <dbReference type="NCBI Taxonomy" id="2771434"/>
    <lineage>
        <taxon>Bacteria</taxon>
        <taxon>Bacillati</taxon>
        <taxon>Bacillota</taxon>
        <taxon>Bacilli</taxon>
        <taxon>Bacillales</taxon>
        <taxon>Bacillaceae</taxon>
        <taxon>Metabacillus</taxon>
    </lineage>
</organism>
<evidence type="ECO:0000256" key="1">
    <source>
        <dbReference type="ARBA" id="ARBA00008814"/>
    </source>
</evidence>
<dbReference type="PANTHER" id="PTHR30535:SF34">
    <property type="entry name" value="MOLYBDATE-BINDING PROTEIN MOLA"/>
    <property type="match status" value="1"/>
</dbReference>
<dbReference type="EMBL" id="JACXAI010000001">
    <property type="protein sequence ID" value="MBD1378713.1"/>
    <property type="molecule type" value="Genomic_DNA"/>
</dbReference>
<comment type="caution">
    <text evidence="6">The sequence shown here is derived from an EMBL/GenBank/DDBJ whole genome shotgun (WGS) entry which is preliminary data.</text>
</comment>
<dbReference type="Gene3D" id="3.40.50.1980">
    <property type="entry name" value="Nitrogenase molybdenum iron protein domain"/>
    <property type="match status" value="2"/>
</dbReference>
<keyword evidence="7" id="KW-1185">Reference proteome</keyword>
<dbReference type="InterPro" id="IPR002491">
    <property type="entry name" value="ABC_transptr_periplasmic_BD"/>
</dbReference>
<dbReference type="InterPro" id="IPR054828">
    <property type="entry name" value="Vit_B12_bind_prot"/>
</dbReference>
<dbReference type="SUPFAM" id="SSF53807">
    <property type="entry name" value="Helical backbone' metal receptor"/>
    <property type="match status" value="1"/>
</dbReference>
<proteinExistence type="inferred from homology"/>
<dbReference type="InterPro" id="IPR050902">
    <property type="entry name" value="ABC_Transporter_SBP"/>
</dbReference>
<name>A0A926NEV3_9BACI</name>
<evidence type="ECO:0000313" key="7">
    <source>
        <dbReference type="Proteomes" id="UP000626844"/>
    </source>
</evidence>
<dbReference type="Proteomes" id="UP000626844">
    <property type="component" value="Unassembled WGS sequence"/>
</dbReference>
<comment type="similarity">
    <text evidence="1">Belongs to the bacterial solute-binding protein 8 family.</text>
</comment>
<evidence type="ECO:0000313" key="6">
    <source>
        <dbReference type="EMBL" id="MBD1378713.1"/>
    </source>
</evidence>
<evidence type="ECO:0000256" key="3">
    <source>
        <dbReference type="SAM" id="MobiDB-lite"/>
    </source>
</evidence>
<evidence type="ECO:0000259" key="5">
    <source>
        <dbReference type="PROSITE" id="PS50983"/>
    </source>
</evidence>
<gene>
    <name evidence="6" type="ORF">IC621_00585</name>
</gene>